<keyword evidence="2" id="KW-1185">Reference proteome</keyword>
<evidence type="ECO:0000313" key="1">
    <source>
        <dbReference type="EMBL" id="EUN31896.1"/>
    </source>
</evidence>
<dbReference type="AlphaFoldDB" id="W7EUP4"/>
<dbReference type="Proteomes" id="UP000054337">
    <property type="component" value="Unassembled WGS sequence"/>
</dbReference>
<dbReference type="GeneID" id="26258489"/>
<organism evidence="1 2">
    <name type="scientific">Bipolaris victoriae (strain FI3)</name>
    <name type="common">Victoria blight of oats agent</name>
    <name type="synonym">Cochliobolus victoriae</name>
    <dbReference type="NCBI Taxonomy" id="930091"/>
    <lineage>
        <taxon>Eukaryota</taxon>
        <taxon>Fungi</taxon>
        <taxon>Dikarya</taxon>
        <taxon>Ascomycota</taxon>
        <taxon>Pezizomycotina</taxon>
        <taxon>Dothideomycetes</taxon>
        <taxon>Pleosporomycetidae</taxon>
        <taxon>Pleosporales</taxon>
        <taxon>Pleosporineae</taxon>
        <taxon>Pleosporaceae</taxon>
        <taxon>Bipolaris</taxon>
    </lineage>
</organism>
<protein>
    <submittedName>
        <fullName evidence="1">Uncharacterized protein</fullName>
    </submittedName>
</protein>
<dbReference type="RefSeq" id="XP_014561517.1">
    <property type="nucleotide sequence ID" value="XM_014706031.1"/>
</dbReference>
<name>W7EUP4_BIPV3</name>
<dbReference type="HOGENOM" id="CLU_3124735_0_0_1"/>
<gene>
    <name evidence="1" type="ORF">COCVIDRAFT_86551</name>
</gene>
<evidence type="ECO:0000313" key="2">
    <source>
        <dbReference type="Proteomes" id="UP000054337"/>
    </source>
</evidence>
<dbReference type="EMBL" id="KI968696">
    <property type="protein sequence ID" value="EUN31896.1"/>
    <property type="molecule type" value="Genomic_DNA"/>
</dbReference>
<reference evidence="1 2" key="1">
    <citation type="journal article" date="2013" name="PLoS Genet.">
        <title>Comparative genome structure, secondary metabolite, and effector coding capacity across Cochliobolus pathogens.</title>
        <authorList>
            <person name="Condon B.J."/>
            <person name="Leng Y."/>
            <person name="Wu D."/>
            <person name="Bushley K.E."/>
            <person name="Ohm R.A."/>
            <person name="Otillar R."/>
            <person name="Martin J."/>
            <person name="Schackwitz W."/>
            <person name="Grimwood J."/>
            <person name="MohdZainudin N."/>
            <person name="Xue C."/>
            <person name="Wang R."/>
            <person name="Manning V.A."/>
            <person name="Dhillon B."/>
            <person name="Tu Z.J."/>
            <person name="Steffenson B.J."/>
            <person name="Salamov A."/>
            <person name="Sun H."/>
            <person name="Lowry S."/>
            <person name="LaButti K."/>
            <person name="Han J."/>
            <person name="Copeland A."/>
            <person name="Lindquist E."/>
            <person name="Barry K."/>
            <person name="Schmutz J."/>
            <person name="Baker S.E."/>
            <person name="Ciuffetti L.M."/>
            <person name="Grigoriev I.V."/>
            <person name="Zhong S."/>
            <person name="Turgeon B.G."/>
        </authorList>
    </citation>
    <scope>NUCLEOTIDE SEQUENCE [LARGE SCALE GENOMIC DNA]</scope>
    <source>
        <strain evidence="1 2">FI3</strain>
    </source>
</reference>
<proteinExistence type="predicted"/>
<sequence length="50" mass="5593">MWPNRSGSRWHGISHLESLRPQVWQVAVCQAPCTTRVGLSTGRLHVRSGP</sequence>
<accession>W7EUP4</accession>